<dbReference type="PANTHER" id="PTHR30203:SF31">
    <property type="entry name" value="RND EFFLUX SYSTEM, OUTER MEMBRANE LIPOPROTEIN, NODT"/>
    <property type="match status" value="1"/>
</dbReference>
<sequence length="491" mass="52573">MKTRTPKPRTGRRWLAASPRFALFLPTLACLSMAACTVGPDYKRPDEPTQTDWYNNAGAKNGTGKADAAHLAQWWKQLGDPTLDKLIETALSNSPTIQTAQARLRESRARRNLQSVQDAPNVSGGLSASRNGTRTDTTNTSSHNFSASLDASWEIDIFGGQRRALEAADASLAATAADLNATRVSLAAEVATDYIALRTDQVRLAVARANLISRDQTTQLTEWRNQAQLVSGLEVNQARSNAEQTRSTVPALVRAIEDDKLTLALLLGLSRTEVEALLPEGSLPMPPATIAVGIPADTLRQRPDVMAAERRLAAQTAQIGVAEAARYPSLKLSGSIGAEALSLGGLLSGDILTNSLVAGLAAPIFDAGRITQNIEIQSAVQEQTLIAYRQTVNQALNDVEKALNAWVRSSERLQVLQGAVDAAREAARLATIRFQAGQTDLLTQLDTQRTQLTQEELLAGAQGDRANTLIQLYKALGGGWQANAANTNSAQ</sequence>
<dbReference type="Proteomes" id="UP001331561">
    <property type="component" value="Unassembled WGS sequence"/>
</dbReference>
<feature type="chain" id="PRO_5045005923" evidence="2">
    <location>
        <begin position="35"/>
        <end position="491"/>
    </location>
</feature>
<evidence type="ECO:0000256" key="1">
    <source>
        <dbReference type="ARBA" id="ARBA00007613"/>
    </source>
</evidence>
<accession>A0ABU6K968</accession>
<keyword evidence="2" id="KW-1134">Transmembrane beta strand</keyword>
<dbReference type="NCBIfam" id="TIGR01845">
    <property type="entry name" value="outer_NodT"/>
    <property type="match status" value="1"/>
</dbReference>
<keyword evidence="2" id="KW-0564">Palmitate</keyword>
<dbReference type="RefSeq" id="WP_327601028.1">
    <property type="nucleotide sequence ID" value="NZ_JAYXHS010000004.1"/>
</dbReference>
<dbReference type="InterPro" id="IPR003423">
    <property type="entry name" value="OMP_efflux"/>
</dbReference>
<organism evidence="4 5">
    <name type="scientific">Uliginosibacterium silvisoli</name>
    <dbReference type="NCBI Taxonomy" id="3114758"/>
    <lineage>
        <taxon>Bacteria</taxon>
        <taxon>Pseudomonadati</taxon>
        <taxon>Pseudomonadota</taxon>
        <taxon>Betaproteobacteria</taxon>
        <taxon>Rhodocyclales</taxon>
        <taxon>Zoogloeaceae</taxon>
        <taxon>Uliginosibacterium</taxon>
    </lineage>
</organism>
<evidence type="ECO:0000313" key="4">
    <source>
        <dbReference type="EMBL" id="MEC5388057.1"/>
    </source>
</evidence>
<feature type="region of interest" description="Disordered" evidence="3">
    <location>
        <begin position="105"/>
        <end position="143"/>
    </location>
</feature>
<evidence type="ECO:0000256" key="2">
    <source>
        <dbReference type="RuleBase" id="RU362097"/>
    </source>
</evidence>
<keyword evidence="5" id="KW-1185">Reference proteome</keyword>
<keyword evidence="2" id="KW-0732">Signal</keyword>
<evidence type="ECO:0000256" key="3">
    <source>
        <dbReference type="SAM" id="MobiDB-lite"/>
    </source>
</evidence>
<name>A0ABU6K968_9RHOO</name>
<dbReference type="SUPFAM" id="SSF56954">
    <property type="entry name" value="Outer membrane efflux proteins (OEP)"/>
    <property type="match status" value="1"/>
</dbReference>
<gene>
    <name evidence="4" type="ORF">VVD49_20155</name>
</gene>
<feature type="compositionally biased region" description="Polar residues" evidence="3">
    <location>
        <begin position="112"/>
        <end position="143"/>
    </location>
</feature>
<dbReference type="Pfam" id="PF02321">
    <property type="entry name" value="OEP"/>
    <property type="match status" value="2"/>
</dbReference>
<keyword evidence="2" id="KW-0812">Transmembrane</keyword>
<reference evidence="4 5" key="1">
    <citation type="submission" date="2024-01" db="EMBL/GenBank/DDBJ databases">
        <title>Uliginosibacterium soil sp. nov.</title>
        <authorList>
            <person name="Lv Y."/>
        </authorList>
    </citation>
    <scope>NUCLEOTIDE SEQUENCE [LARGE SCALE GENOMIC DNA]</scope>
    <source>
        <strain evidence="4 5">H3</strain>
    </source>
</reference>
<proteinExistence type="inferred from homology"/>
<feature type="signal peptide" evidence="2">
    <location>
        <begin position="1"/>
        <end position="34"/>
    </location>
</feature>
<dbReference type="EMBL" id="JAYXHS010000004">
    <property type="protein sequence ID" value="MEC5388057.1"/>
    <property type="molecule type" value="Genomic_DNA"/>
</dbReference>
<dbReference type="Gene3D" id="2.20.200.10">
    <property type="entry name" value="Outer membrane efflux proteins (OEP)"/>
    <property type="match status" value="1"/>
</dbReference>
<dbReference type="Gene3D" id="1.20.1600.10">
    <property type="entry name" value="Outer membrane efflux proteins (OEP)"/>
    <property type="match status" value="1"/>
</dbReference>
<evidence type="ECO:0000313" key="5">
    <source>
        <dbReference type="Proteomes" id="UP001331561"/>
    </source>
</evidence>
<comment type="subcellular location">
    <subcellularLocation>
        <location evidence="2">Cell membrane</location>
        <topology evidence="2">Lipid-anchor</topology>
    </subcellularLocation>
</comment>
<comment type="similarity">
    <text evidence="1 2">Belongs to the outer membrane factor (OMF) (TC 1.B.17) family.</text>
</comment>
<comment type="caution">
    <text evidence="4">The sequence shown here is derived from an EMBL/GenBank/DDBJ whole genome shotgun (WGS) entry which is preliminary data.</text>
</comment>
<keyword evidence="2" id="KW-0449">Lipoprotein</keyword>
<dbReference type="InterPro" id="IPR010131">
    <property type="entry name" value="MdtP/NodT-like"/>
</dbReference>
<dbReference type="PANTHER" id="PTHR30203">
    <property type="entry name" value="OUTER MEMBRANE CATION EFFLUX PROTEIN"/>
    <property type="match status" value="1"/>
</dbReference>
<keyword evidence="2" id="KW-0472">Membrane</keyword>
<protein>
    <submittedName>
        <fullName evidence="4">Efflux transporter outer membrane subunit</fullName>
    </submittedName>
</protein>